<proteinExistence type="predicted"/>
<accession>H0I2E6</accession>
<reference evidence="2 3" key="1">
    <citation type="journal article" date="2012" name="J. Bacteriol.">
        <title>Draft Genome Sequence of Mesorhizobium alhagi CCNWXJ12-2T, a Novel Salt-Resistant Species Isolated from the Desert of Northwestern China.</title>
        <authorList>
            <person name="Zhou M."/>
            <person name="Chen W."/>
            <person name="Chen H."/>
            <person name="Wei G."/>
        </authorList>
    </citation>
    <scope>NUCLEOTIDE SEQUENCE [LARGE SCALE GENOMIC DNA]</scope>
    <source>
        <strain evidence="2 3">CCNWXJ12-2</strain>
    </source>
</reference>
<organism evidence="2 3">
    <name type="scientific">Mesorhizobium alhagi CCNWXJ12-2</name>
    <dbReference type="NCBI Taxonomy" id="1107882"/>
    <lineage>
        <taxon>Bacteria</taxon>
        <taxon>Pseudomonadati</taxon>
        <taxon>Pseudomonadota</taxon>
        <taxon>Alphaproteobacteria</taxon>
        <taxon>Hyphomicrobiales</taxon>
        <taxon>Phyllobacteriaceae</taxon>
        <taxon>Allomesorhizobium</taxon>
    </lineage>
</organism>
<keyword evidence="3" id="KW-1185">Reference proteome</keyword>
<evidence type="ECO:0000313" key="2">
    <source>
        <dbReference type="EMBL" id="EHK52856.1"/>
    </source>
</evidence>
<feature type="signal peptide" evidence="1">
    <location>
        <begin position="1"/>
        <end position="27"/>
    </location>
</feature>
<dbReference type="PATRIC" id="fig|1107882.3.peg.6421"/>
<feature type="chain" id="PRO_5003534927" description="DUF992 domain-containing protein" evidence="1">
    <location>
        <begin position="28"/>
        <end position="162"/>
    </location>
</feature>
<dbReference type="RefSeq" id="WP_008840203.1">
    <property type="nucleotide sequence ID" value="NZ_AHAM01000300.1"/>
</dbReference>
<evidence type="ECO:0000313" key="3">
    <source>
        <dbReference type="Proteomes" id="UP000003250"/>
    </source>
</evidence>
<sequence>MMHTPMISTAAALALTLAAMAITGAFATTRAGAQSPTAHMGTLTCVLSPASEEPFGIERELSCDFELFKGPRANFRGIVKRIGASVPDPGQIVMAWTVFGPSINTPAGHLEGRYVGSLGTQPENGLIGGMESSIHLKPLTAAPDFVNAALSILELELSLMKA</sequence>
<evidence type="ECO:0000256" key="1">
    <source>
        <dbReference type="SAM" id="SignalP"/>
    </source>
</evidence>
<keyword evidence="1" id="KW-0732">Signal</keyword>
<evidence type="ECO:0008006" key="4">
    <source>
        <dbReference type="Google" id="ProtNLM"/>
    </source>
</evidence>
<dbReference type="EMBL" id="AHAM01000300">
    <property type="protein sequence ID" value="EHK52856.1"/>
    <property type="molecule type" value="Genomic_DNA"/>
</dbReference>
<dbReference type="Pfam" id="PF06186">
    <property type="entry name" value="DUF992"/>
    <property type="match status" value="1"/>
</dbReference>
<dbReference type="Proteomes" id="UP000003250">
    <property type="component" value="Unassembled WGS sequence"/>
</dbReference>
<gene>
    <name evidence="2" type="ORF">MAXJ12_33239</name>
</gene>
<dbReference type="AlphaFoldDB" id="H0I2E6"/>
<name>H0I2E6_9HYPH</name>
<protein>
    <recommendedName>
        <fullName evidence="4">DUF992 domain-containing protein</fullName>
    </recommendedName>
</protein>
<dbReference type="InterPro" id="IPR009333">
    <property type="entry name" value="DUF992"/>
</dbReference>